<evidence type="ECO:0000256" key="2">
    <source>
        <dbReference type="ARBA" id="ARBA00006645"/>
    </source>
</evidence>
<dbReference type="Gene3D" id="3.90.15.10">
    <property type="entry name" value="Topoisomerase I, Chain A, domain 3"/>
    <property type="match status" value="1"/>
</dbReference>
<dbReference type="Gene3D" id="3.30.66.10">
    <property type="entry name" value="DNA topoisomerase I domain"/>
    <property type="match status" value="1"/>
</dbReference>
<dbReference type="Gene3D" id="1.10.132.120">
    <property type="match status" value="1"/>
</dbReference>
<organism evidence="9 10">
    <name type="scientific">Pseudoalteromonas piscicida</name>
    <dbReference type="NCBI Taxonomy" id="43662"/>
    <lineage>
        <taxon>Bacteria</taxon>
        <taxon>Pseudomonadati</taxon>
        <taxon>Pseudomonadota</taxon>
        <taxon>Gammaproteobacteria</taxon>
        <taxon>Alteromonadales</taxon>
        <taxon>Pseudoalteromonadaceae</taxon>
        <taxon>Pseudoalteromonas</taxon>
    </lineage>
</organism>
<keyword evidence="6" id="KW-0413">Isomerase</keyword>
<dbReference type="AlphaFoldDB" id="A0AAD0RLM2"/>
<dbReference type="PRINTS" id="PR00416">
    <property type="entry name" value="EUTPISMRASEI"/>
</dbReference>
<dbReference type="Pfam" id="PF01028">
    <property type="entry name" value="Topoisom_I"/>
    <property type="match status" value="1"/>
</dbReference>
<evidence type="ECO:0000256" key="5">
    <source>
        <dbReference type="ARBA" id="ARBA00023125"/>
    </source>
</evidence>
<dbReference type="InterPro" id="IPR049331">
    <property type="entry name" value="Top1B_N_bact"/>
</dbReference>
<evidence type="ECO:0000256" key="4">
    <source>
        <dbReference type="ARBA" id="ARBA00023029"/>
    </source>
</evidence>
<comment type="similarity">
    <text evidence="2">Belongs to the type IB topoisomerase family.</text>
</comment>
<gene>
    <name evidence="9" type="ORF">D0511_20390</name>
</gene>
<evidence type="ECO:0000256" key="1">
    <source>
        <dbReference type="ARBA" id="ARBA00000213"/>
    </source>
</evidence>
<dbReference type="GO" id="GO:0003677">
    <property type="term" value="F:DNA binding"/>
    <property type="evidence" value="ECO:0007669"/>
    <property type="project" value="UniProtKB-KW"/>
</dbReference>
<dbReference type="InterPro" id="IPR035447">
    <property type="entry name" value="DNA_topo_I_N_sf"/>
</dbReference>
<evidence type="ECO:0000256" key="6">
    <source>
        <dbReference type="ARBA" id="ARBA00023235"/>
    </source>
</evidence>
<feature type="domain" description="DNA topoisomerase I catalytic core eukaryotic-type" evidence="7">
    <location>
        <begin position="99"/>
        <end position="297"/>
    </location>
</feature>
<feature type="domain" description="DNA topoisomerase IB N-terminal" evidence="8">
    <location>
        <begin position="35"/>
        <end position="83"/>
    </location>
</feature>
<evidence type="ECO:0000259" key="7">
    <source>
        <dbReference type="Pfam" id="PF01028"/>
    </source>
</evidence>
<keyword evidence="4" id="KW-0799">Topoisomerase</keyword>
<dbReference type="InterPro" id="IPR011010">
    <property type="entry name" value="DNA_brk_join_enz"/>
</dbReference>
<dbReference type="EC" id="5.6.2.1" evidence="3"/>
<protein>
    <recommendedName>
        <fullName evidence="3">DNA topoisomerase</fullName>
        <ecNumber evidence="3">5.6.2.1</ecNumber>
    </recommendedName>
</protein>
<dbReference type="Proteomes" id="UP000258102">
    <property type="component" value="Chromosome 2"/>
</dbReference>
<dbReference type="GO" id="GO:0003917">
    <property type="term" value="F:DNA topoisomerase type I (single strand cut, ATP-independent) activity"/>
    <property type="evidence" value="ECO:0007669"/>
    <property type="project" value="UniProtKB-EC"/>
</dbReference>
<comment type="catalytic activity">
    <reaction evidence="1">
        <text>ATP-independent breakage of single-stranded DNA, followed by passage and rejoining.</text>
        <dbReference type="EC" id="5.6.2.1"/>
    </reaction>
</comment>
<dbReference type="PROSITE" id="PS52038">
    <property type="entry name" value="TOPO_IB_2"/>
    <property type="match status" value="1"/>
</dbReference>
<dbReference type="Pfam" id="PF21338">
    <property type="entry name" value="Top1B_N_bact"/>
    <property type="match status" value="1"/>
</dbReference>
<reference evidence="9 10" key="1">
    <citation type="submission" date="2018-08" db="EMBL/GenBank/DDBJ databases">
        <title>Whole Genome Sequences of Two Pseudoalteromonas piscicida Strains, DE1-A and DE2-A, which Exhibit Strong Antibacterial Activity against Vibrio vulnificus.</title>
        <authorList>
            <person name="Richards G.P."/>
            <person name="Needleman D.S."/>
            <person name="Watson M.A."/>
            <person name="Polson S.W."/>
        </authorList>
    </citation>
    <scope>NUCLEOTIDE SEQUENCE [LARGE SCALE GENOMIC DNA]</scope>
    <source>
        <strain evidence="9 10">DE2-A</strain>
    </source>
</reference>
<dbReference type="InterPro" id="IPR001631">
    <property type="entry name" value="TopoI"/>
</dbReference>
<evidence type="ECO:0000256" key="3">
    <source>
        <dbReference type="ARBA" id="ARBA00012891"/>
    </source>
</evidence>
<sequence length="394" mass="45366">MQRPVTGDNVDCKDIQSEFHECNRLEIARKKWGRGFCYLDASNNPIRSKMFKRRIKQLVIPPMWDQVQISACAFDKVQAVGFDGKGKKQYIYHPSYQLTQQQAKFTRMRQFAKQLPQARARCIEQLENDDWNQEKVAALAIMVLDSTGIRIGNQHYYQHNDTCGLTTLRRKHLKYNEAGIAFEFQGKHGKQRKVNVFDEQLCQFISESAVQTGYGLFRYHYHGRWLDLTSDDVNTFIHRLHGPEFTSKDYRTWVASRLAVRFAFDVAAEITTNNRKRFDTSLIKQVAKALGNTPKVCRDYYIHPTLLSHLCELSQTQTLPDFSRDFWQLDGSLSDCEAFIVKVLTEEKGEEGTPPLWALSGVSVMTTKLNGLRRLHASNHMGTVIPISLNTCSI</sequence>
<dbReference type="InterPro" id="IPR013500">
    <property type="entry name" value="TopoI_cat_euk"/>
</dbReference>
<accession>A0AAD0RLM2</accession>
<dbReference type="GO" id="GO:0006265">
    <property type="term" value="P:DNA topological change"/>
    <property type="evidence" value="ECO:0007669"/>
    <property type="project" value="InterPro"/>
</dbReference>
<evidence type="ECO:0000313" key="9">
    <source>
        <dbReference type="EMBL" id="AXR04284.1"/>
    </source>
</evidence>
<dbReference type="SUPFAM" id="SSF56349">
    <property type="entry name" value="DNA breaking-rejoining enzymes"/>
    <property type="match status" value="1"/>
</dbReference>
<evidence type="ECO:0000313" key="10">
    <source>
        <dbReference type="Proteomes" id="UP000258102"/>
    </source>
</evidence>
<name>A0AAD0RLM2_PSEO7</name>
<keyword evidence="5" id="KW-0238">DNA-binding</keyword>
<evidence type="ECO:0000259" key="8">
    <source>
        <dbReference type="Pfam" id="PF21338"/>
    </source>
</evidence>
<dbReference type="SUPFAM" id="SSF55869">
    <property type="entry name" value="DNA topoisomerase I domain"/>
    <property type="match status" value="1"/>
</dbReference>
<dbReference type="InterPro" id="IPR014711">
    <property type="entry name" value="TopoI_cat_a-hlx-sub_euk"/>
</dbReference>
<dbReference type="EMBL" id="CP031762">
    <property type="protein sequence ID" value="AXR04284.1"/>
    <property type="molecule type" value="Genomic_DNA"/>
</dbReference>
<proteinExistence type="inferred from homology"/>